<dbReference type="Proteomes" id="UP000001817">
    <property type="component" value="Chromosome 3"/>
</dbReference>
<name>Q13IF4_PARXL</name>
<accession>Q13IF4</accession>
<dbReference type="OrthoDB" id="9133283at2"/>
<sequence length="75" mass="7574">MEQELEVLRGQIHGLVAAVSTIASVLPDSASADAAEVLGEMIATTGSSGLSATALDAMHATMRQVSGALAVSLHR</sequence>
<reference evidence="1 2" key="1">
    <citation type="journal article" date="2006" name="Proc. Natl. Acad. Sci. U.S.A.">
        <title>Burkholderia xenovorans LB400 harbors a multi-replicon, 9.73-Mbp genome shaped for versatility.</title>
        <authorList>
            <person name="Chain P.S."/>
            <person name="Denef V.J."/>
            <person name="Konstantinidis K.T."/>
            <person name="Vergez L.M."/>
            <person name="Agullo L."/>
            <person name="Reyes V.L."/>
            <person name="Hauser L."/>
            <person name="Cordova M."/>
            <person name="Gomez L."/>
            <person name="Gonzalez M."/>
            <person name="Land M."/>
            <person name="Lao V."/>
            <person name="Larimer F."/>
            <person name="LiPuma J.J."/>
            <person name="Mahenthiralingam E."/>
            <person name="Malfatti S.A."/>
            <person name="Marx C.J."/>
            <person name="Parnell J.J."/>
            <person name="Ramette A."/>
            <person name="Richardson P."/>
            <person name="Seeger M."/>
            <person name="Smith D."/>
            <person name="Spilker T."/>
            <person name="Sul W.J."/>
            <person name="Tsoi T.V."/>
            <person name="Ulrich L.E."/>
            <person name="Zhulin I.B."/>
            <person name="Tiedje J.M."/>
        </authorList>
    </citation>
    <scope>NUCLEOTIDE SEQUENCE [LARGE SCALE GENOMIC DNA]</scope>
    <source>
        <strain evidence="1 2">LB400</strain>
    </source>
</reference>
<gene>
    <name evidence="1" type="ORF">Bxe_C0211</name>
</gene>
<evidence type="ECO:0000313" key="1">
    <source>
        <dbReference type="EMBL" id="ABE36135.1"/>
    </source>
</evidence>
<dbReference type="KEGG" id="bxe:Bxe_C0211"/>
<dbReference type="AlphaFoldDB" id="Q13IF4"/>
<dbReference type="eggNOG" id="ENOG50317I5">
    <property type="taxonomic scope" value="Bacteria"/>
</dbReference>
<dbReference type="KEGG" id="bxb:DR64_8220"/>
<evidence type="ECO:0000313" key="2">
    <source>
        <dbReference type="Proteomes" id="UP000001817"/>
    </source>
</evidence>
<organism evidence="1 2">
    <name type="scientific">Paraburkholderia xenovorans (strain LB400)</name>
    <dbReference type="NCBI Taxonomy" id="266265"/>
    <lineage>
        <taxon>Bacteria</taxon>
        <taxon>Pseudomonadati</taxon>
        <taxon>Pseudomonadota</taxon>
        <taxon>Betaproteobacteria</taxon>
        <taxon>Burkholderiales</taxon>
        <taxon>Burkholderiaceae</taxon>
        <taxon>Paraburkholderia</taxon>
    </lineage>
</organism>
<proteinExistence type="predicted"/>
<dbReference type="EMBL" id="CP000272">
    <property type="protein sequence ID" value="ABE36135.1"/>
    <property type="molecule type" value="Genomic_DNA"/>
</dbReference>
<protein>
    <submittedName>
        <fullName evidence="1">Uncharacterized protein</fullName>
    </submittedName>
</protein>
<dbReference type="RefSeq" id="WP_011493395.1">
    <property type="nucleotide sequence ID" value="NC_007953.1"/>
</dbReference>
<dbReference type="PATRIC" id="fig|266265.5.peg.7992"/>
<keyword evidence="2" id="KW-1185">Reference proteome</keyword>